<accession>A0ABP8ZCL7</accession>
<evidence type="ECO:0000256" key="2">
    <source>
        <dbReference type="ARBA" id="ARBA00022448"/>
    </source>
</evidence>
<keyword evidence="4 7" id="KW-0812">Transmembrane</keyword>
<keyword evidence="2" id="KW-0813">Transport</keyword>
<evidence type="ECO:0000313" key="10">
    <source>
        <dbReference type="Proteomes" id="UP001500822"/>
    </source>
</evidence>
<dbReference type="PANTHER" id="PTHR43738">
    <property type="entry name" value="ABC TRANSPORTER, MEMBRANE PROTEIN"/>
    <property type="match status" value="1"/>
</dbReference>
<protein>
    <submittedName>
        <fullName evidence="9">ABC transporter permease</fullName>
    </submittedName>
</protein>
<dbReference type="PANTHER" id="PTHR43738:SF1">
    <property type="entry name" value="HEMIN TRANSPORT SYSTEM PERMEASE PROTEIN HRTB-RELATED"/>
    <property type="match status" value="1"/>
</dbReference>
<evidence type="ECO:0000256" key="3">
    <source>
        <dbReference type="ARBA" id="ARBA00022475"/>
    </source>
</evidence>
<evidence type="ECO:0000256" key="1">
    <source>
        <dbReference type="ARBA" id="ARBA00004651"/>
    </source>
</evidence>
<keyword evidence="10" id="KW-1185">Reference proteome</keyword>
<evidence type="ECO:0000256" key="5">
    <source>
        <dbReference type="ARBA" id="ARBA00022989"/>
    </source>
</evidence>
<reference evidence="10" key="1">
    <citation type="journal article" date="2019" name="Int. J. Syst. Evol. Microbiol.">
        <title>The Global Catalogue of Microorganisms (GCM) 10K type strain sequencing project: providing services to taxonomists for standard genome sequencing and annotation.</title>
        <authorList>
            <consortium name="The Broad Institute Genomics Platform"/>
            <consortium name="The Broad Institute Genome Sequencing Center for Infectious Disease"/>
            <person name="Wu L."/>
            <person name="Ma J."/>
        </authorList>
    </citation>
    <scope>NUCLEOTIDE SEQUENCE [LARGE SCALE GENOMIC DNA]</scope>
    <source>
        <strain evidence="10">JCM 18077</strain>
    </source>
</reference>
<keyword evidence="6 7" id="KW-0472">Membrane</keyword>
<evidence type="ECO:0000313" key="9">
    <source>
        <dbReference type="EMBL" id="GAA4752949.1"/>
    </source>
</evidence>
<evidence type="ECO:0000256" key="4">
    <source>
        <dbReference type="ARBA" id="ARBA00022692"/>
    </source>
</evidence>
<dbReference type="InterPro" id="IPR003838">
    <property type="entry name" value="ABC3_permease_C"/>
</dbReference>
<dbReference type="InterPro" id="IPR051125">
    <property type="entry name" value="ABC-4/HrtB_transporter"/>
</dbReference>
<feature type="domain" description="ABC3 transporter permease C-terminal" evidence="8">
    <location>
        <begin position="202"/>
        <end position="307"/>
    </location>
</feature>
<feature type="transmembrane region" description="Helical" evidence="7">
    <location>
        <begin position="198"/>
        <end position="219"/>
    </location>
</feature>
<feature type="transmembrane region" description="Helical" evidence="7">
    <location>
        <begin position="250"/>
        <end position="270"/>
    </location>
</feature>
<evidence type="ECO:0000256" key="7">
    <source>
        <dbReference type="SAM" id="Phobius"/>
    </source>
</evidence>
<keyword evidence="3" id="KW-1003">Cell membrane</keyword>
<dbReference type="Proteomes" id="UP001500822">
    <property type="component" value="Unassembled WGS sequence"/>
</dbReference>
<comment type="caution">
    <text evidence="9">The sequence shown here is derived from an EMBL/GenBank/DDBJ whole genome shotgun (WGS) entry which is preliminary data.</text>
</comment>
<organism evidence="9 10">
    <name type="scientific">Gordonia alkaliphila</name>
    <dbReference type="NCBI Taxonomy" id="1053547"/>
    <lineage>
        <taxon>Bacteria</taxon>
        <taxon>Bacillati</taxon>
        <taxon>Actinomycetota</taxon>
        <taxon>Actinomycetes</taxon>
        <taxon>Mycobacteriales</taxon>
        <taxon>Gordoniaceae</taxon>
        <taxon>Gordonia</taxon>
    </lineage>
</organism>
<name>A0ABP8ZCL7_9ACTN</name>
<dbReference type="RefSeq" id="WP_246994617.1">
    <property type="nucleotide sequence ID" value="NZ_BAABIE010000011.1"/>
</dbReference>
<evidence type="ECO:0000259" key="8">
    <source>
        <dbReference type="Pfam" id="PF02687"/>
    </source>
</evidence>
<feature type="transmembrane region" description="Helical" evidence="7">
    <location>
        <begin position="276"/>
        <end position="302"/>
    </location>
</feature>
<sequence>MAGVIALLAFMVVALSALTGGLRDQSVSAVEDLPGSGLAVQVDGSGAAVGLGDSRLDPTAVRAIESADPGAAPLGITMTSVGFQDVNSAVAVFGRDNAGPGVRLNDETAKTLGVQVGSPVTIGGVESRVSSIGDTQQFAHSPVAEVNLDLWRQAAHRDDVSAMITTKQISGIDGVSYAHGNARLNLIPGYSSEHNSLLLIQGLLLVISAVVVGAFFAVWTGHRLASLAVVRAMGASKGYLVRDGLGQASVVLFTGLAVGAAAGAGVAWAAEGVVPIAITASGVLLPVVVMAVLGLAGAVLALRPLTSVDPLTALNR</sequence>
<dbReference type="EMBL" id="BAABIE010000011">
    <property type="protein sequence ID" value="GAA4752949.1"/>
    <property type="molecule type" value="Genomic_DNA"/>
</dbReference>
<dbReference type="Pfam" id="PF02687">
    <property type="entry name" value="FtsX"/>
    <property type="match status" value="1"/>
</dbReference>
<keyword evidence="5 7" id="KW-1133">Transmembrane helix</keyword>
<comment type="subcellular location">
    <subcellularLocation>
        <location evidence="1">Cell membrane</location>
        <topology evidence="1">Multi-pass membrane protein</topology>
    </subcellularLocation>
</comment>
<evidence type="ECO:0000256" key="6">
    <source>
        <dbReference type="ARBA" id="ARBA00023136"/>
    </source>
</evidence>
<gene>
    <name evidence="9" type="ORF">GCM10023217_25100</name>
</gene>
<proteinExistence type="predicted"/>